<evidence type="ECO:0000256" key="5">
    <source>
        <dbReference type="ARBA" id="ARBA00022729"/>
    </source>
</evidence>
<evidence type="ECO:0000259" key="12">
    <source>
        <dbReference type="Pfam" id="PF00905"/>
    </source>
</evidence>
<keyword evidence="5 11" id="KW-0732">Signal</keyword>
<dbReference type="PROSITE" id="PS00337">
    <property type="entry name" value="BETA_LACTAMASE_D"/>
    <property type="match status" value="1"/>
</dbReference>
<feature type="compositionally biased region" description="Low complexity" evidence="10">
    <location>
        <begin position="576"/>
        <end position="593"/>
    </location>
</feature>
<sequence length="691" mass="70443">MRRRTSCALTVLLTPAVLAAAAACTGPERPAPDETAQALADGLARQDLSALTLVSDTSALPEQHLIEVVEPLLAAAEETGAASSVEVAEVVEAETAEDEPPRAAVTLAWSWPLAPGHTWDYTTDTELVWAPPPEDSEETGTWEVQWQHDLVAPDLAGGERLELESLEPDRGDLLDIHGERLVTERDVWRIGIDKTYLEPPRYAEQSEALAELVGLDPAAYADRVASAGEKAYVLAITIRQDEATSGVSFTADDARAIDGVNVLADTMELAPTSSFARSVLGRAGEATAEIIEQSDGAVEQGDVVGISGLQRQYDAALTGSEGLAVHVVDGDGEVVRDAYRVEAVDGADVATTFEPDLQILAEEVLSDVEPASAIVAVRPSTGEVLAAASGPGGEGWSTATLGQYAPGSTFKVATALSLMRAGVFPEDEVTCPTSVTVDGRTYENVPGYPQDATGAVSLRTAFAHSCNTAMIGEGAEVRQADLAAAAVDLGLGAASSVGAPAFLGEVPTEASATGHAEALIGQGAVLASPLGMATVAASVAAGERVEPVLVRPVEDDGAADDGAADDGGTDDGGTGASPSASASPDASPDASADTAEEPEPAGSAGGLTQTEAADLHDLMGAVVAEGSASALADVPGVTGAKTGTAQYGDGSRQHAWMLAIADDLAVAVFVEDGEYGSTTAGPLMGRFLTGR</sequence>
<comment type="similarity">
    <text evidence="3 9">Belongs to the class-D beta-lactamase family.</text>
</comment>
<feature type="chain" id="PRO_5047142061" description="Beta-lactamase" evidence="11">
    <location>
        <begin position="20"/>
        <end position="691"/>
    </location>
</feature>
<dbReference type="EMBL" id="JBAGLP010000117">
    <property type="protein sequence ID" value="MEG3615484.1"/>
    <property type="molecule type" value="Genomic_DNA"/>
</dbReference>
<evidence type="ECO:0000256" key="6">
    <source>
        <dbReference type="ARBA" id="ARBA00022801"/>
    </source>
</evidence>
<dbReference type="EC" id="3.5.2.6" evidence="4 9"/>
<dbReference type="InterPro" id="IPR001460">
    <property type="entry name" value="PCN-bd_Tpept"/>
</dbReference>
<name>A0ABU7Z7K1_9MICO</name>
<feature type="compositionally biased region" description="Acidic residues" evidence="10">
    <location>
        <begin position="555"/>
        <end position="569"/>
    </location>
</feature>
<evidence type="ECO:0000313" key="14">
    <source>
        <dbReference type="EMBL" id="MEG3615484.1"/>
    </source>
</evidence>
<dbReference type="PANTHER" id="PTHR30627:SF24">
    <property type="entry name" value="PENICILLIN-BINDING PROTEIN 4B"/>
    <property type="match status" value="1"/>
</dbReference>
<feature type="domain" description="Penicillin-binding protein dimerisation" evidence="13">
    <location>
        <begin position="167"/>
        <end position="336"/>
    </location>
</feature>
<keyword evidence="6 9" id="KW-0378">Hydrolase</keyword>
<evidence type="ECO:0000256" key="10">
    <source>
        <dbReference type="SAM" id="MobiDB-lite"/>
    </source>
</evidence>
<dbReference type="PROSITE" id="PS51257">
    <property type="entry name" value="PROKAR_LIPOPROTEIN"/>
    <property type="match status" value="1"/>
</dbReference>
<evidence type="ECO:0000256" key="1">
    <source>
        <dbReference type="ARBA" id="ARBA00004370"/>
    </source>
</evidence>
<comment type="catalytic activity">
    <reaction evidence="9">
        <text>a beta-lactam + H2O = a substituted beta-amino acid</text>
        <dbReference type="Rhea" id="RHEA:20401"/>
        <dbReference type="ChEBI" id="CHEBI:15377"/>
        <dbReference type="ChEBI" id="CHEBI:35627"/>
        <dbReference type="ChEBI" id="CHEBI:140347"/>
        <dbReference type="EC" id="3.5.2.6"/>
    </reaction>
</comment>
<comment type="caution">
    <text evidence="14">The sequence shown here is derived from an EMBL/GenBank/DDBJ whole genome shotgun (WGS) entry which is preliminary data.</text>
</comment>
<keyword evidence="7" id="KW-0472">Membrane</keyword>
<dbReference type="InterPro" id="IPR002137">
    <property type="entry name" value="Beta-lactam_class-D_AS"/>
</dbReference>
<dbReference type="Proteomes" id="UP001310387">
    <property type="component" value="Unassembled WGS sequence"/>
</dbReference>
<dbReference type="Pfam" id="PF03717">
    <property type="entry name" value="PBP_dimer"/>
    <property type="match status" value="1"/>
</dbReference>
<gene>
    <name evidence="14" type="ORF">V5O49_10155</name>
</gene>
<feature type="region of interest" description="Disordered" evidence="10">
    <location>
        <begin position="552"/>
        <end position="607"/>
    </location>
</feature>
<dbReference type="SUPFAM" id="SSF56601">
    <property type="entry name" value="beta-lactamase/transpeptidase-like"/>
    <property type="match status" value="1"/>
</dbReference>
<dbReference type="Gene3D" id="3.90.1310.10">
    <property type="entry name" value="Penicillin-binding protein 2a (Domain 2)"/>
    <property type="match status" value="1"/>
</dbReference>
<keyword evidence="8 9" id="KW-0046">Antibiotic resistance</keyword>
<feature type="signal peptide" evidence="11">
    <location>
        <begin position="1"/>
        <end position="19"/>
    </location>
</feature>
<dbReference type="SUPFAM" id="SSF56519">
    <property type="entry name" value="Penicillin binding protein dimerisation domain"/>
    <property type="match status" value="1"/>
</dbReference>
<evidence type="ECO:0000256" key="2">
    <source>
        <dbReference type="ARBA" id="ARBA00007171"/>
    </source>
</evidence>
<dbReference type="InterPro" id="IPR005311">
    <property type="entry name" value="PBP_dimer"/>
</dbReference>
<evidence type="ECO:0000259" key="13">
    <source>
        <dbReference type="Pfam" id="PF03717"/>
    </source>
</evidence>
<organism evidence="14 15">
    <name type="scientific">Isoptericola haloaureus</name>
    <dbReference type="NCBI Taxonomy" id="1542902"/>
    <lineage>
        <taxon>Bacteria</taxon>
        <taxon>Bacillati</taxon>
        <taxon>Actinomycetota</taxon>
        <taxon>Actinomycetes</taxon>
        <taxon>Micrococcales</taxon>
        <taxon>Promicromonosporaceae</taxon>
        <taxon>Isoptericola</taxon>
    </lineage>
</organism>
<evidence type="ECO:0000256" key="9">
    <source>
        <dbReference type="RuleBase" id="RU361140"/>
    </source>
</evidence>
<comment type="subcellular location">
    <subcellularLocation>
        <location evidence="1">Membrane</location>
    </subcellularLocation>
</comment>
<evidence type="ECO:0000256" key="7">
    <source>
        <dbReference type="ARBA" id="ARBA00023136"/>
    </source>
</evidence>
<protein>
    <recommendedName>
        <fullName evidence="4 9">Beta-lactamase</fullName>
        <ecNumber evidence="4 9">3.5.2.6</ecNumber>
    </recommendedName>
</protein>
<feature type="domain" description="Penicillin-binding protein transpeptidase" evidence="12">
    <location>
        <begin position="373"/>
        <end position="687"/>
    </location>
</feature>
<proteinExistence type="inferred from homology"/>
<evidence type="ECO:0000313" key="15">
    <source>
        <dbReference type="Proteomes" id="UP001310387"/>
    </source>
</evidence>
<evidence type="ECO:0000256" key="3">
    <source>
        <dbReference type="ARBA" id="ARBA00007898"/>
    </source>
</evidence>
<dbReference type="Gene3D" id="3.40.710.10">
    <property type="entry name" value="DD-peptidase/beta-lactamase superfamily"/>
    <property type="match status" value="1"/>
</dbReference>
<accession>A0ABU7Z7K1</accession>
<comment type="similarity">
    <text evidence="2">Belongs to the transpeptidase family.</text>
</comment>
<keyword evidence="15" id="KW-1185">Reference proteome</keyword>
<evidence type="ECO:0000256" key="8">
    <source>
        <dbReference type="ARBA" id="ARBA00023251"/>
    </source>
</evidence>
<dbReference type="InterPro" id="IPR012338">
    <property type="entry name" value="Beta-lactam/transpept-like"/>
</dbReference>
<reference evidence="14" key="1">
    <citation type="journal article" date="2024" name="Antonie Van Leeuwenhoek">
        <title>Isoptericola haloaureus sp. nov., a dimorphic actinobacterium isolated from mangrove sediments of southeast India, implicating biosaline agricultural significance through nitrogen fixation and salt tolerance genes.</title>
        <authorList>
            <person name="Prathaban M."/>
            <person name="Prathiviraj R."/>
            <person name="Ravichandran M."/>
            <person name="Natarajan S.D."/>
            <person name="Sobanaa M."/>
            <person name="Hari Krishna Kumar S."/>
            <person name="Chandrasekar V."/>
            <person name="Selvin J."/>
        </authorList>
    </citation>
    <scope>NUCLEOTIDE SEQUENCE</scope>
    <source>
        <strain evidence="14">MP1014</strain>
    </source>
</reference>
<evidence type="ECO:0000256" key="4">
    <source>
        <dbReference type="ARBA" id="ARBA00012865"/>
    </source>
</evidence>
<dbReference type="PANTHER" id="PTHR30627">
    <property type="entry name" value="PEPTIDOGLYCAN D,D-TRANSPEPTIDASE"/>
    <property type="match status" value="1"/>
</dbReference>
<dbReference type="InterPro" id="IPR050515">
    <property type="entry name" value="Beta-lactam/transpept"/>
</dbReference>
<reference evidence="14" key="2">
    <citation type="submission" date="2024-02" db="EMBL/GenBank/DDBJ databases">
        <authorList>
            <person name="Prathaban M."/>
            <person name="Mythili R."/>
            <person name="Sharmila Devi N."/>
            <person name="Sobanaa M."/>
            <person name="Prathiviraj R."/>
            <person name="Selvin J."/>
        </authorList>
    </citation>
    <scope>NUCLEOTIDE SEQUENCE</scope>
    <source>
        <strain evidence="14">MP1014</strain>
    </source>
</reference>
<evidence type="ECO:0000256" key="11">
    <source>
        <dbReference type="SAM" id="SignalP"/>
    </source>
</evidence>
<dbReference type="Pfam" id="PF00905">
    <property type="entry name" value="Transpeptidase"/>
    <property type="match status" value="1"/>
</dbReference>
<dbReference type="InterPro" id="IPR036138">
    <property type="entry name" value="PBP_dimer_sf"/>
</dbReference>